<reference evidence="3" key="1">
    <citation type="journal article" date="2019" name="Int. J. Syst. Evol. Microbiol.">
        <title>The Global Catalogue of Microorganisms (GCM) 10K type strain sequencing project: providing services to taxonomists for standard genome sequencing and annotation.</title>
        <authorList>
            <consortium name="The Broad Institute Genomics Platform"/>
            <consortium name="The Broad Institute Genome Sequencing Center for Infectious Disease"/>
            <person name="Wu L."/>
            <person name="Ma J."/>
        </authorList>
    </citation>
    <scope>NUCLEOTIDE SEQUENCE [LARGE SCALE GENOMIC DNA]</scope>
    <source>
        <strain evidence="3">KCTC 52490</strain>
    </source>
</reference>
<accession>A0ABW6ALX3</accession>
<gene>
    <name evidence="2" type="ORF">ACFS25_21195</name>
</gene>
<proteinExistence type="predicted"/>
<dbReference type="EMBL" id="JBHUOM010000023">
    <property type="protein sequence ID" value="MFD2936311.1"/>
    <property type="molecule type" value="Genomic_DNA"/>
</dbReference>
<comment type="caution">
    <text evidence="2">The sequence shown here is derived from an EMBL/GenBank/DDBJ whole genome shotgun (WGS) entry which is preliminary data.</text>
</comment>
<evidence type="ECO:0000313" key="2">
    <source>
        <dbReference type="EMBL" id="MFD2936311.1"/>
    </source>
</evidence>
<organism evidence="2 3">
    <name type="scientific">Spirosoma flavum</name>
    <dbReference type="NCBI Taxonomy" id="2048557"/>
    <lineage>
        <taxon>Bacteria</taxon>
        <taxon>Pseudomonadati</taxon>
        <taxon>Bacteroidota</taxon>
        <taxon>Cytophagia</taxon>
        <taxon>Cytophagales</taxon>
        <taxon>Cytophagaceae</taxon>
        <taxon>Spirosoma</taxon>
    </lineage>
</organism>
<sequence length="197" mass="22730">MYRFSDFFFSPIQVRPVIGALFGLVIGSFFSPFGALMGALNGFLLAFAHTFALERFETDKHTRQLIVNKLSEEYAAREKNLIEKLELRYLEQEKRHKKEIQRMSHERQLVINDLFLQFQDQLKLQADLHNQTQREQEAYLEANTILSLFGNSMNALFKVNHSASTIFTSAIDNRIKHSPSGYYAGHEYGMPTTTSVD</sequence>
<evidence type="ECO:0000256" key="1">
    <source>
        <dbReference type="SAM" id="Coils"/>
    </source>
</evidence>
<evidence type="ECO:0000313" key="3">
    <source>
        <dbReference type="Proteomes" id="UP001597512"/>
    </source>
</evidence>
<protein>
    <submittedName>
        <fullName evidence="2">Uncharacterized protein</fullName>
    </submittedName>
</protein>
<keyword evidence="1" id="KW-0175">Coiled coil</keyword>
<dbReference type="Proteomes" id="UP001597512">
    <property type="component" value="Unassembled WGS sequence"/>
</dbReference>
<name>A0ABW6ALX3_9BACT</name>
<feature type="coiled-coil region" evidence="1">
    <location>
        <begin position="75"/>
        <end position="102"/>
    </location>
</feature>
<keyword evidence="3" id="KW-1185">Reference proteome</keyword>